<evidence type="ECO:0000256" key="11">
    <source>
        <dbReference type="ARBA" id="ARBA00023286"/>
    </source>
</evidence>
<accession>A0AAD5MUV5</accession>
<dbReference type="GO" id="GO:0070679">
    <property type="term" value="F:inositol 1,4,5 trisphosphate binding"/>
    <property type="evidence" value="ECO:0007669"/>
    <property type="project" value="UniProtKB-UniRule"/>
</dbReference>
<comment type="subcellular location">
    <subcellularLocation>
        <location evidence="1 13">Endoplasmic reticulum membrane</location>
        <topology evidence="1 13">Multi-pass membrane protein</topology>
    </subcellularLocation>
</comment>
<dbReference type="GO" id="GO:0030667">
    <property type="term" value="C:secretory granule membrane"/>
    <property type="evidence" value="ECO:0007669"/>
    <property type="project" value="TreeGrafter"/>
</dbReference>
<keyword evidence="8 13" id="KW-0406">Ion transport</keyword>
<comment type="function">
    <text evidence="13">Receptor for inositol 1,4,5-trisphosphate, a second messenger that mediates the release of intracellular calcium.</text>
</comment>
<dbReference type="InterPro" id="IPR014821">
    <property type="entry name" value="Ins145_P3_rcpt"/>
</dbReference>
<dbReference type="GO" id="GO:0051209">
    <property type="term" value="P:release of sequestered calcium ion into cytosol"/>
    <property type="evidence" value="ECO:0007669"/>
    <property type="project" value="UniProtKB-UniRule"/>
</dbReference>
<dbReference type="GO" id="GO:0005789">
    <property type="term" value="C:endoplasmic reticulum membrane"/>
    <property type="evidence" value="ECO:0007669"/>
    <property type="project" value="UniProtKB-SubCell"/>
</dbReference>
<organism evidence="15 16">
    <name type="scientific">Parelaphostrongylus tenuis</name>
    <name type="common">Meningeal worm</name>
    <dbReference type="NCBI Taxonomy" id="148309"/>
    <lineage>
        <taxon>Eukaryota</taxon>
        <taxon>Metazoa</taxon>
        <taxon>Ecdysozoa</taxon>
        <taxon>Nematoda</taxon>
        <taxon>Chromadorea</taxon>
        <taxon>Rhabditida</taxon>
        <taxon>Rhabditina</taxon>
        <taxon>Rhabditomorpha</taxon>
        <taxon>Strongyloidea</taxon>
        <taxon>Metastrongylidae</taxon>
        <taxon>Parelaphostrongylus</taxon>
    </lineage>
</organism>
<dbReference type="PRINTS" id="PR00779">
    <property type="entry name" value="INSP3RECEPTR"/>
</dbReference>
<dbReference type="InterPro" id="IPR036300">
    <property type="entry name" value="MIR_dom_sf"/>
</dbReference>
<keyword evidence="10 13" id="KW-0675">Receptor</keyword>
<feature type="domain" description="MIR" evidence="14">
    <location>
        <begin position="124"/>
        <end position="178"/>
    </location>
</feature>
<dbReference type="Pfam" id="PF08454">
    <property type="entry name" value="RIH_assoc"/>
    <property type="match status" value="1"/>
</dbReference>
<dbReference type="Pfam" id="PF08709">
    <property type="entry name" value="Ins145_P3_rec"/>
    <property type="match status" value="1"/>
</dbReference>
<dbReference type="EMBL" id="JAHQIW010004438">
    <property type="protein sequence ID" value="KAJ1362418.1"/>
    <property type="molecule type" value="Genomic_DNA"/>
</dbReference>
<dbReference type="Pfam" id="PF01365">
    <property type="entry name" value="RYDR_ITPR"/>
    <property type="match status" value="2"/>
</dbReference>
<comment type="domain">
    <text evidence="13">The receptor contains a calcium channel in its C-terminal extremity. Its large N-terminal cytoplasmic region has the ligand-binding site in the N-terminus and modulatory sites in the middle portion immediately upstream of the channel region.</text>
</comment>
<evidence type="ECO:0000313" key="15">
    <source>
        <dbReference type="EMBL" id="KAJ1362418.1"/>
    </source>
</evidence>
<keyword evidence="12 13" id="KW-0407">Ion channel</keyword>
<evidence type="ECO:0000259" key="14">
    <source>
        <dbReference type="PROSITE" id="PS50919"/>
    </source>
</evidence>
<dbReference type="SUPFAM" id="SSF82109">
    <property type="entry name" value="MIR domain"/>
    <property type="match status" value="2"/>
</dbReference>
<keyword evidence="13" id="KW-0109">Calcium transport</keyword>
<dbReference type="GO" id="GO:0005886">
    <property type="term" value="C:plasma membrane"/>
    <property type="evidence" value="ECO:0007669"/>
    <property type="project" value="TreeGrafter"/>
</dbReference>
<keyword evidence="16" id="KW-1185">Reference proteome</keyword>
<dbReference type="SUPFAM" id="SSF100909">
    <property type="entry name" value="IP3 receptor type 1 binding core, domain 2"/>
    <property type="match status" value="2"/>
</dbReference>
<protein>
    <recommendedName>
        <fullName evidence="13">Inositol 1,4,5-trisphosphate receptor</fullName>
    </recommendedName>
</protein>
<keyword evidence="7" id="KW-1133">Transmembrane helix</keyword>
<dbReference type="Gene3D" id="1.25.10.30">
    <property type="entry name" value="IP3 receptor type 1 binding core, RIH domain"/>
    <property type="match status" value="1"/>
</dbReference>
<evidence type="ECO:0000256" key="5">
    <source>
        <dbReference type="ARBA" id="ARBA00022737"/>
    </source>
</evidence>
<comment type="caution">
    <text evidence="15">The sequence shown here is derived from an EMBL/GenBank/DDBJ whole genome shotgun (WGS) entry which is preliminary data.</text>
</comment>
<keyword evidence="4" id="KW-0812">Transmembrane</keyword>
<dbReference type="InterPro" id="IPR016093">
    <property type="entry name" value="MIR_motif"/>
</dbReference>
<keyword evidence="13" id="KW-0107">Calcium channel</keyword>
<dbReference type="GO" id="GO:0005220">
    <property type="term" value="F:inositol 1,4,5-trisphosphate-gated calcium channel activity"/>
    <property type="evidence" value="ECO:0007669"/>
    <property type="project" value="UniProtKB-UniRule"/>
</dbReference>
<dbReference type="FunFam" id="2.80.10.50:FF:000073">
    <property type="entry name" value="Inositol 1,4,5-trisphosphate receptor itr-1"/>
    <property type="match status" value="1"/>
</dbReference>
<keyword evidence="13" id="KW-0106">Calcium</keyword>
<reference evidence="15" key="1">
    <citation type="submission" date="2021-06" db="EMBL/GenBank/DDBJ databases">
        <title>Parelaphostrongylus tenuis whole genome reference sequence.</title>
        <authorList>
            <person name="Garwood T.J."/>
            <person name="Larsen P.A."/>
            <person name="Fountain-Jones N.M."/>
            <person name="Garbe J.R."/>
            <person name="Macchietto M.G."/>
            <person name="Kania S.A."/>
            <person name="Gerhold R.W."/>
            <person name="Richards J.E."/>
            <person name="Wolf T.M."/>
        </authorList>
    </citation>
    <scope>NUCLEOTIDE SEQUENCE</scope>
    <source>
        <strain evidence="15">MNPRO001-30</strain>
        <tissue evidence="15">Meninges</tissue>
    </source>
</reference>
<dbReference type="GO" id="GO:0016529">
    <property type="term" value="C:sarcoplasmic reticulum"/>
    <property type="evidence" value="ECO:0007669"/>
    <property type="project" value="TreeGrafter"/>
</dbReference>
<evidence type="ECO:0000256" key="10">
    <source>
        <dbReference type="ARBA" id="ARBA00023170"/>
    </source>
</evidence>
<comment type="similarity">
    <text evidence="2 13">Belongs to the InsP3 receptor family.</text>
</comment>
<keyword evidence="6 13" id="KW-0256">Endoplasmic reticulum</keyword>
<dbReference type="Pfam" id="PF02815">
    <property type="entry name" value="MIR"/>
    <property type="match status" value="1"/>
</dbReference>
<evidence type="ECO:0000256" key="9">
    <source>
        <dbReference type="ARBA" id="ARBA00023136"/>
    </source>
</evidence>
<dbReference type="InterPro" id="IPR000493">
    <property type="entry name" value="InsP3_rcpt"/>
</dbReference>
<evidence type="ECO:0000256" key="1">
    <source>
        <dbReference type="ARBA" id="ARBA00004477"/>
    </source>
</evidence>
<dbReference type="InterPro" id="IPR015925">
    <property type="entry name" value="Ryanodine_IP3_receptor"/>
</dbReference>
<dbReference type="Proteomes" id="UP001196413">
    <property type="component" value="Unassembled WGS sequence"/>
</dbReference>
<evidence type="ECO:0000313" key="16">
    <source>
        <dbReference type="Proteomes" id="UP001196413"/>
    </source>
</evidence>
<evidence type="ECO:0000256" key="12">
    <source>
        <dbReference type="ARBA" id="ARBA00023303"/>
    </source>
</evidence>
<dbReference type="InterPro" id="IPR035910">
    <property type="entry name" value="RyR/IP3R_RIH_dom_sf"/>
</dbReference>
<evidence type="ECO:0000256" key="7">
    <source>
        <dbReference type="ARBA" id="ARBA00022989"/>
    </source>
</evidence>
<proteinExistence type="inferred from homology"/>
<name>A0AAD5MUV5_PARTN</name>
<dbReference type="Gene3D" id="2.80.10.50">
    <property type="match status" value="2"/>
</dbReference>
<evidence type="ECO:0000256" key="13">
    <source>
        <dbReference type="RuleBase" id="RU368044"/>
    </source>
</evidence>
<dbReference type="FunFam" id="1.25.10.30:FF:000003">
    <property type="entry name" value="Protein CBR-ITR-1, isoform a"/>
    <property type="match status" value="1"/>
</dbReference>
<dbReference type="PANTHER" id="PTHR13715:SF102">
    <property type="entry name" value="INOSITOL 1,4,5-TRISPHOSPHATE RECEPTOR"/>
    <property type="match status" value="1"/>
</dbReference>
<sequence length="2206" mass="252546">MVKASIEPHRFKRNHPIQLKYRKRREQFLCRGICRSNRFLALVDDRCIVELRDGRPESPPKKFRDCLFKVCPVNRYAAQKQFWTEQKRFISGESTFDNDMMNKLRIAAEKEKEQNELEFRKTFGNVIQYGTTVQLLHVKSDKYVTVQKNSPAKCERNAMKVYLDRAGNEGSWFIIEPAYKHYVIGDSVAAGNKISLIPYSVNNQSSSGHVKHQLHMSHFLLKDHQTAVEVNCLNECTEWQVFMFLLFNENQPGVVKSGDVVRLFHADQQTFLTLDSVPNTSPPQDVVFLRMTNRPSAADATSSRALWEVQVVQKDAYRGGAANWREYYRFKHLATDMYLTAVPATSTVKSSTHCRRPNLMQMKNKAELLGPSNEQLCLDGFETADEYYSGMYLLVPVKSDFPEADRRLLFSLDPGTMPKNKDVPCKSYVRLQHDTTNTWVHATNANEKQNLYYSSKNEKGWVRVICANNRVDKETFALLPVHPNEVRDLDFANDACRALRNFIRQIGSGEPVTKEAINVNIQLLTECIYFVTDTKNHMINPLQINDFTPSRDRQKLLREQEVLDQVFQLLKAPFIPRQGVTEMAPLLSSLSDLSEGRNEVFKTMFQLCYSLLRYSQVSYRKNQEFLAEKFGQIQEQIGYDLLAEDTMTAVLHNNPKLLEKYVKTPHVERFVELVRNNRQGKFLDYLADLCVCRGEANKKVQELICNSVLSERHRDILMETKMINDEVHIGWIDHQLRSLVELAETAKENIKDAEFLDYYRHQLDLLAQMCQEQQYLAIDPPPERKLLNISHQLPAELVLKCMSDGRLPCEVRASFVRLMLHLHVVRGSPLSAIRHARLWNDIPVEVKLQSYKITSLEGYSDGGRARVGDQFATDVLNTVENYLNSLRRSCPSQPILKNDAGSVAKNKLTYEMVTLAKALAQFGYYMFDNLLTLTENLLNIVDNSPYSPHPAPTVSQGMSMIHRVTQSMIGTGSNLCNGSIMGNSEKNNIEDSGQAKESRQLLVKTKLTVAEILQFVMDVRRDYRITMALSWFKENFPCDENGVLTHTANINERMAHQLYETIYQSKSGHELHLDCSDGQLLLAIIMQMTMSNYPPLTSIALKVLFRHFTQYQELLEDLKQVQLLVSSDDVENYRLVDRDLFILKNLTEKSELWVHGERHQSIESKDQEKEDKITKTDFEEHLLFTSKAFTSEDILKAIIDIIDEHYPNSRKDCLRLLNQLLISENRNLANAALQELNDRTPLIAYPLIRQILVRLKKLCYKKDRPDIMNQQLLKNMRVYEVVLEFLSIPYDKKNDTEMPRLITLSHEFLRSFCKGNKENQSRLHKYISIEKDAKEGKLRVETVEEAATLVAIFRNNRELAANVSEDLVAHIVSLIENKTRNAVFLELLQSLVCIHDKEIETTQDKVATEICAASDEVRALYVDNASFEQLEQMMQQASTYLDNTHPLKYHIELVRLLAMCTRGKNGSTELKCASEIPMDHIVRVVTSPSCLIEVKVAYFQFLLHCYIDTDAEMKDAYKPEYVDSLLHNMLTDVQKLQRDLATAPNSCALLEQYVCSTITEILLRFFEKPYSEQAKVGIHAHKKMFTAILQNLCILHAGSLKRVQSPKHWYRVDQCIKRLRKWAEENKIALPASIALPPFTSAPTVKQRWQCAANSARFIGQQTLNMRNRANTLVMPGCINQRRISDKVANVVTCFHMMIGEFKFYLMPLHSAEGSVLVDVLHSPDLLFPVGSSLRETCAKGAVVNKLIQHCKTLMQNKQDSLCSRVLQTLCRMCSCTKQSLCEQGRQLRYKLLQRYFGPHGNLQRQTILGDPRDETQPAEYSKKELGIRMEERSLYETQCRLNDAGASDLVIDIVTNEPSREIFLKAIQLAKALLLEGNDKVQQSFYNRLKKTDVHELFFKAISHRILAAQNRLKSDMMSCNENKPRGAYSACVSRRSSTALTPISLDHGVSPLINPNNVRHPSFSELSHHSHELTTCSLPDLSPYQDEDCVNDALPAEVSIVEPILRVLQLLCENHNNLLQNFIRKQSDRTNHNLVADTLSFLDTVCGSTKGSLGVFGEVGEHNFSLITQTLATLTEFCQGPCHENQNTMAMQENGLNIIISLVLNDIKPLADDHMELALEIKSQASKLLLAIMESRHDSENAERVLQNMDNTDGGPSQLVHALTQAYEMAHSKQYEISMMRRRTSATIQTPKWTNQYRKPINES</sequence>
<keyword evidence="3 13" id="KW-0813">Transport</keyword>
<evidence type="ECO:0000256" key="2">
    <source>
        <dbReference type="ARBA" id="ARBA00009453"/>
    </source>
</evidence>
<keyword evidence="11 13" id="KW-1071">Ligand-gated ion channel</keyword>
<dbReference type="GO" id="GO:0005509">
    <property type="term" value="F:calcium ion binding"/>
    <property type="evidence" value="ECO:0007669"/>
    <property type="project" value="TreeGrafter"/>
</dbReference>
<evidence type="ECO:0000256" key="8">
    <source>
        <dbReference type="ARBA" id="ARBA00023065"/>
    </source>
</evidence>
<dbReference type="SMART" id="SM00472">
    <property type="entry name" value="MIR"/>
    <property type="match status" value="3"/>
</dbReference>
<evidence type="ECO:0000256" key="3">
    <source>
        <dbReference type="ARBA" id="ARBA00022448"/>
    </source>
</evidence>
<dbReference type="PANTHER" id="PTHR13715">
    <property type="entry name" value="RYANODINE RECEPTOR AND IP3 RECEPTOR"/>
    <property type="match status" value="1"/>
</dbReference>
<feature type="domain" description="MIR" evidence="14">
    <location>
        <begin position="252"/>
        <end position="312"/>
    </location>
</feature>
<gene>
    <name evidence="15" type="primary">ITR1_2</name>
    <name evidence="15" type="ORF">KIN20_021954</name>
</gene>
<dbReference type="InterPro" id="IPR013662">
    <property type="entry name" value="RIH_assoc-dom"/>
</dbReference>
<dbReference type="PROSITE" id="PS50919">
    <property type="entry name" value="MIR"/>
    <property type="match status" value="2"/>
</dbReference>
<dbReference type="InterPro" id="IPR000699">
    <property type="entry name" value="RIH_dom"/>
</dbReference>
<keyword evidence="9 13" id="KW-0472">Membrane</keyword>
<evidence type="ECO:0000256" key="4">
    <source>
        <dbReference type="ARBA" id="ARBA00022692"/>
    </source>
</evidence>
<keyword evidence="5" id="KW-0677">Repeat</keyword>
<evidence type="ECO:0000256" key="6">
    <source>
        <dbReference type="ARBA" id="ARBA00022824"/>
    </source>
</evidence>
<dbReference type="GO" id="GO:0035091">
    <property type="term" value="F:phosphatidylinositol binding"/>
    <property type="evidence" value="ECO:0007669"/>
    <property type="project" value="TreeGrafter"/>
</dbReference>